<evidence type="ECO:0000313" key="15">
    <source>
        <dbReference type="Proteomes" id="UP001139502"/>
    </source>
</evidence>
<dbReference type="FunFam" id="3.10.580.10:FF:000002">
    <property type="entry name" value="Magnesium/cobalt efflux protein CorC"/>
    <property type="match status" value="1"/>
</dbReference>
<dbReference type="SUPFAM" id="SSF54631">
    <property type="entry name" value="CBS-domain pair"/>
    <property type="match status" value="1"/>
</dbReference>
<feature type="transmembrane region" description="Helical" evidence="11">
    <location>
        <begin position="87"/>
        <end position="109"/>
    </location>
</feature>
<keyword evidence="8 10" id="KW-0472">Membrane</keyword>
<dbReference type="PANTHER" id="PTHR22777">
    <property type="entry name" value="HEMOLYSIN-RELATED"/>
    <property type="match status" value="1"/>
</dbReference>
<evidence type="ECO:0000256" key="11">
    <source>
        <dbReference type="SAM" id="Phobius"/>
    </source>
</evidence>
<comment type="similarity">
    <text evidence="2">Belongs to the UPF0053 family.</text>
</comment>
<dbReference type="SMART" id="SM01091">
    <property type="entry name" value="CorC_HlyC"/>
    <property type="match status" value="1"/>
</dbReference>
<evidence type="ECO:0000256" key="2">
    <source>
        <dbReference type="ARBA" id="ARBA00006337"/>
    </source>
</evidence>
<protein>
    <submittedName>
        <fullName evidence="14">Hemolysin family protein</fullName>
    </submittedName>
</protein>
<dbReference type="SUPFAM" id="SSF56176">
    <property type="entry name" value="FAD-binding/transporter-associated domain-like"/>
    <property type="match status" value="1"/>
</dbReference>
<dbReference type="InterPro" id="IPR000644">
    <property type="entry name" value="CBS_dom"/>
</dbReference>
<dbReference type="PANTHER" id="PTHR22777:SF32">
    <property type="entry name" value="UPF0053 INNER MEMBRANE PROTEIN YFJD"/>
    <property type="match status" value="1"/>
</dbReference>
<dbReference type="SMART" id="SM00116">
    <property type="entry name" value="CBS"/>
    <property type="match status" value="2"/>
</dbReference>
<dbReference type="InterPro" id="IPR002550">
    <property type="entry name" value="CNNM"/>
</dbReference>
<evidence type="ECO:0000256" key="10">
    <source>
        <dbReference type="PROSITE-ProRule" id="PRU01193"/>
    </source>
</evidence>
<dbReference type="InterPro" id="IPR046342">
    <property type="entry name" value="CBS_dom_sf"/>
</dbReference>
<comment type="caution">
    <text evidence="14">The sequence shown here is derived from an EMBL/GenBank/DDBJ whole genome shotgun (WGS) entry which is preliminary data.</text>
</comment>
<dbReference type="CDD" id="cd04590">
    <property type="entry name" value="CBS_pair_CorC_HlyC_assoc"/>
    <property type="match status" value="1"/>
</dbReference>
<dbReference type="Pfam" id="PF01595">
    <property type="entry name" value="CNNM"/>
    <property type="match status" value="1"/>
</dbReference>
<keyword evidence="5" id="KW-0677">Repeat</keyword>
<evidence type="ECO:0000256" key="5">
    <source>
        <dbReference type="ARBA" id="ARBA00022737"/>
    </source>
</evidence>
<dbReference type="PROSITE" id="PS51846">
    <property type="entry name" value="CNNM"/>
    <property type="match status" value="1"/>
</dbReference>
<keyword evidence="3" id="KW-1003">Cell membrane</keyword>
<dbReference type="GO" id="GO:0050660">
    <property type="term" value="F:flavin adenine dinucleotide binding"/>
    <property type="evidence" value="ECO:0007669"/>
    <property type="project" value="InterPro"/>
</dbReference>
<dbReference type="Gene3D" id="3.30.465.10">
    <property type="match status" value="1"/>
</dbReference>
<dbReference type="AlphaFoldDB" id="A0A9X2HBF9"/>
<evidence type="ECO:0000256" key="8">
    <source>
        <dbReference type="ARBA" id="ARBA00023136"/>
    </source>
</evidence>
<dbReference type="PROSITE" id="PS51371">
    <property type="entry name" value="CBS"/>
    <property type="match status" value="2"/>
</dbReference>
<keyword evidence="6 10" id="KW-1133">Transmembrane helix</keyword>
<sequence length="429" mass="47044">MLPTLLIIAIMVLIGVAFLLTATESAFTYLPRHEAEKVAEEPGRGALRRILAEPRDHMHTLRLVRILCESLFTVLLVLLMLDLFREPWLAGLVAVLVATLVGFVVIGVSPRHVGRSHPLRVASATAGLLRALTVVVGPVARGLMRGGARLAPATDDSAGFFTEEELREFVDRASTRDIIEDSEAAMLHSIFELDDTRIRAVMVPRTDTVTADAQDSLEEALSLFLRSGYSRIPVLGEDIDDVRGFLYLKDVAEEILQERGEAQRRGVHHLLRPARFVPESQKVSELLPQMQREGTHIAVVVDEYGGTAGLVTLEDLIEELVGEIVDEYDAAIPEVERIAEGEYRVSARMSVGDLGELFDVDLDDDDVDTVGGLLAKAIGRVPIAGSSAEIYGIHLTAVRLEGRRNRVGTVLAWQEPGENDDEQARGPEE</sequence>
<dbReference type="InterPro" id="IPR016169">
    <property type="entry name" value="FAD-bd_PCMH_sub2"/>
</dbReference>
<keyword evidence="15" id="KW-1185">Reference proteome</keyword>
<evidence type="ECO:0000256" key="4">
    <source>
        <dbReference type="ARBA" id="ARBA00022692"/>
    </source>
</evidence>
<evidence type="ECO:0000256" key="1">
    <source>
        <dbReference type="ARBA" id="ARBA00004651"/>
    </source>
</evidence>
<dbReference type="EMBL" id="JANAFB010000001">
    <property type="protein sequence ID" value="MCP3424617.1"/>
    <property type="molecule type" value="Genomic_DNA"/>
</dbReference>
<evidence type="ECO:0000256" key="3">
    <source>
        <dbReference type="ARBA" id="ARBA00022475"/>
    </source>
</evidence>
<feature type="domain" description="CBS" evidence="12">
    <location>
        <begin position="202"/>
        <end position="261"/>
    </location>
</feature>
<feature type="domain" description="CNNM transmembrane" evidence="13">
    <location>
        <begin position="1"/>
        <end position="183"/>
    </location>
</feature>
<dbReference type="GO" id="GO:0005886">
    <property type="term" value="C:plasma membrane"/>
    <property type="evidence" value="ECO:0007669"/>
    <property type="project" value="UniProtKB-SubCell"/>
</dbReference>
<reference evidence="14" key="1">
    <citation type="submission" date="2022-06" db="EMBL/GenBank/DDBJ databases">
        <title>Rothia sp. isolated from sandalwood seedling.</title>
        <authorList>
            <person name="Tuikhar N."/>
            <person name="Kirdat K."/>
            <person name="Thorat V."/>
            <person name="Swetha P."/>
            <person name="Padma S."/>
            <person name="Sundararaj R."/>
            <person name="Yadav A."/>
        </authorList>
    </citation>
    <scope>NUCLEOTIDE SEQUENCE</scope>
    <source>
        <strain evidence="14">AR01</strain>
    </source>
</reference>
<proteinExistence type="inferred from homology"/>
<comment type="subcellular location">
    <subcellularLocation>
        <location evidence="1">Cell membrane</location>
        <topology evidence="1">Multi-pass membrane protein</topology>
    </subcellularLocation>
</comment>
<dbReference type="Pfam" id="PF00571">
    <property type="entry name" value="CBS"/>
    <property type="match status" value="2"/>
</dbReference>
<dbReference type="Pfam" id="PF03471">
    <property type="entry name" value="CorC_HlyC"/>
    <property type="match status" value="1"/>
</dbReference>
<feature type="transmembrane region" description="Helical" evidence="11">
    <location>
        <begin position="6"/>
        <end position="27"/>
    </location>
</feature>
<organism evidence="14 15">
    <name type="scientific">Rothia santali</name>
    <dbReference type="NCBI Taxonomy" id="2949643"/>
    <lineage>
        <taxon>Bacteria</taxon>
        <taxon>Bacillati</taxon>
        <taxon>Actinomycetota</taxon>
        <taxon>Actinomycetes</taxon>
        <taxon>Micrococcales</taxon>
        <taxon>Micrococcaceae</taxon>
        <taxon>Rothia</taxon>
    </lineage>
</organism>
<dbReference type="Proteomes" id="UP001139502">
    <property type="component" value="Unassembled WGS sequence"/>
</dbReference>
<gene>
    <name evidence="14" type="ORF">NBM05_00830</name>
</gene>
<dbReference type="RefSeq" id="WP_254164323.1">
    <property type="nucleotide sequence ID" value="NZ_JANAFB010000001.1"/>
</dbReference>
<dbReference type="Gene3D" id="3.10.580.10">
    <property type="entry name" value="CBS-domain"/>
    <property type="match status" value="1"/>
</dbReference>
<evidence type="ECO:0000259" key="12">
    <source>
        <dbReference type="PROSITE" id="PS51371"/>
    </source>
</evidence>
<name>A0A9X2HBF9_9MICC</name>
<dbReference type="InterPro" id="IPR036318">
    <property type="entry name" value="FAD-bd_PCMH-like_sf"/>
</dbReference>
<keyword evidence="4 10" id="KW-0812">Transmembrane</keyword>
<feature type="domain" description="CBS" evidence="12">
    <location>
        <begin position="270"/>
        <end position="327"/>
    </location>
</feature>
<evidence type="ECO:0000256" key="7">
    <source>
        <dbReference type="ARBA" id="ARBA00023122"/>
    </source>
</evidence>
<dbReference type="InterPro" id="IPR044751">
    <property type="entry name" value="Ion_transp-like_CBS"/>
</dbReference>
<evidence type="ECO:0000259" key="13">
    <source>
        <dbReference type="PROSITE" id="PS51846"/>
    </source>
</evidence>
<evidence type="ECO:0000256" key="9">
    <source>
        <dbReference type="PROSITE-ProRule" id="PRU00703"/>
    </source>
</evidence>
<accession>A0A9X2HBF9</accession>
<feature type="transmembrane region" description="Helical" evidence="11">
    <location>
        <begin position="121"/>
        <end position="140"/>
    </location>
</feature>
<keyword evidence="7 9" id="KW-0129">CBS domain</keyword>
<feature type="transmembrane region" description="Helical" evidence="11">
    <location>
        <begin position="63"/>
        <end position="81"/>
    </location>
</feature>
<dbReference type="InterPro" id="IPR005170">
    <property type="entry name" value="Transptr-assoc_dom"/>
</dbReference>
<evidence type="ECO:0000313" key="14">
    <source>
        <dbReference type="EMBL" id="MCP3424617.1"/>
    </source>
</evidence>
<evidence type="ECO:0000256" key="6">
    <source>
        <dbReference type="ARBA" id="ARBA00022989"/>
    </source>
</evidence>